<comment type="caution">
    <text evidence="2">The sequence shown here is derived from an EMBL/GenBank/DDBJ whole genome shotgun (WGS) entry which is preliminary data.</text>
</comment>
<evidence type="ECO:0000256" key="1">
    <source>
        <dbReference type="SAM" id="Phobius"/>
    </source>
</evidence>
<proteinExistence type="predicted"/>
<keyword evidence="1" id="KW-1133">Transmembrane helix</keyword>
<keyword evidence="1" id="KW-0812">Transmembrane</keyword>
<sequence length="178" mass="19596">MASSNAHHSTGFAAGLIAAVLVFHAGASGPWHAWSILALVSGAAGGTAPDWLEVAWWSRKRKLWITHRTWTHWGIAWGALLVYSYLSLNKMAWAPAAFGFAAGGMMHLLADWPNPLGIPWILGRHSLNLWKSGKCDMVIVVSAWLAAFVVADRFCFQSRYTHEFIVLARKACLTLLRA</sequence>
<dbReference type="Proteomes" id="UP000431684">
    <property type="component" value="Unassembled WGS sequence"/>
</dbReference>
<keyword evidence="3" id="KW-1185">Reference proteome</keyword>
<keyword evidence="1" id="KW-0472">Membrane</keyword>
<dbReference type="RefSeq" id="WP_155710569.1">
    <property type="nucleotide sequence ID" value="NZ_BMWU01000019.1"/>
</dbReference>
<feature type="transmembrane region" description="Helical" evidence="1">
    <location>
        <begin position="92"/>
        <end position="112"/>
    </location>
</feature>
<feature type="transmembrane region" description="Helical" evidence="1">
    <location>
        <begin position="133"/>
        <end position="151"/>
    </location>
</feature>
<dbReference type="GO" id="GO:0016787">
    <property type="term" value="F:hydrolase activity"/>
    <property type="evidence" value="ECO:0007669"/>
    <property type="project" value="UniProtKB-KW"/>
</dbReference>
<accession>A0A6I3XNJ2</accession>
<keyword evidence="2" id="KW-0378">Hydrolase</keyword>
<dbReference type="InterPro" id="IPR007404">
    <property type="entry name" value="YdjM-like"/>
</dbReference>
<evidence type="ECO:0000313" key="2">
    <source>
        <dbReference type="EMBL" id="MUI14802.1"/>
    </source>
</evidence>
<gene>
    <name evidence="2" type="ORF">GJV26_20380</name>
</gene>
<dbReference type="OrthoDB" id="6163946at2"/>
<protein>
    <submittedName>
        <fullName evidence="2">Metal-dependent hydrolase</fullName>
    </submittedName>
</protein>
<evidence type="ECO:0000313" key="3">
    <source>
        <dbReference type="Proteomes" id="UP000431684"/>
    </source>
</evidence>
<dbReference type="AlphaFoldDB" id="A0A6I3XNJ2"/>
<reference evidence="2 3" key="1">
    <citation type="submission" date="2019-11" db="EMBL/GenBank/DDBJ databases">
        <title>Draft Genome Sequences of Six Type Strains of the Genus Massilia.</title>
        <authorList>
            <person name="Miess H."/>
            <person name="Frediansyah A."/>
            <person name="Goeker M."/>
            <person name="Gross H."/>
        </authorList>
    </citation>
    <scope>NUCLEOTIDE SEQUENCE [LARGE SCALE GENOMIC DNA]</scope>
    <source>
        <strain evidence="2 3">DSM 17513</strain>
    </source>
</reference>
<dbReference type="Pfam" id="PF04307">
    <property type="entry name" value="YdjM"/>
    <property type="match status" value="1"/>
</dbReference>
<organism evidence="2 3">
    <name type="scientific">Pseudoduganella dura</name>
    <dbReference type="NCBI Taxonomy" id="321982"/>
    <lineage>
        <taxon>Bacteria</taxon>
        <taxon>Pseudomonadati</taxon>
        <taxon>Pseudomonadota</taxon>
        <taxon>Betaproteobacteria</taxon>
        <taxon>Burkholderiales</taxon>
        <taxon>Oxalobacteraceae</taxon>
        <taxon>Telluria group</taxon>
        <taxon>Pseudoduganella</taxon>
    </lineage>
</organism>
<name>A0A6I3XNJ2_9BURK</name>
<feature type="transmembrane region" description="Helical" evidence="1">
    <location>
        <begin position="69"/>
        <end position="86"/>
    </location>
</feature>
<dbReference type="EMBL" id="WNWM01000002">
    <property type="protein sequence ID" value="MUI14802.1"/>
    <property type="molecule type" value="Genomic_DNA"/>
</dbReference>